<dbReference type="Pfam" id="PF02225">
    <property type="entry name" value="PA"/>
    <property type="match status" value="1"/>
</dbReference>
<dbReference type="Gene3D" id="3.50.30.30">
    <property type="match status" value="1"/>
</dbReference>
<dbReference type="OrthoDB" id="433354at2759"/>
<feature type="coiled-coil region" evidence="1">
    <location>
        <begin position="911"/>
        <end position="942"/>
    </location>
</feature>
<dbReference type="CDD" id="cd00538">
    <property type="entry name" value="PA"/>
    <property type="match status" value="1"/>
</dbReference>
<gene>
    <name evidence="3" type="ORF">FOZ60_013104</name>
</gene>
<evidence type="ECO:0000256" key="1">
    <source>
        <dbReference type="SAM" id="Coils"/>
    </source>
</evidence>
<dbReference type="Proteomes" id="UP000541610">
    <property type="component" value="Unassembled WGS sequence"/>
</dbReference>
<dbReference type="InterPro" id="IPR046450">
    <property type="entry name" value="PA_dom_sf"/>
</dbReference>
<dbReference type="SUPFAM" id="SSF52025">
    <property type="entry name" value="PA domain"/>
    <property type="match status" value="1"/>
</dbReference>
<dbReference type="InterPro" id="IPR003137">
    <property type="entry name" value="PA_domain"/>
</dbReference>
<protein>
    <recommendedName>
        <fullName evidence="2">PA domain-containing protein</fullName>
    </recommendedName>
</protein>
<dbReference type="AlphaFoldDB" id="A0A7J6NA55"/>
<evidence type="ECO:0000313" key="3">
    <source>
        <dbReference type="EMBL" id="KAF4680706.1"/>
    </source>
</evidence>
<evidence type="ECO:0000313" key="4">
    <source>
        <dbReference type="Proteomes" id="UP000541610"/>
    </source>
</evidence>
<organism evidence="3 4">
    <name type="scientific">Perkinsus olseni</name>
    <name type="common">Perkinsus atlanticus</name>
    <dbReference type="NCBI Taxonomy" id="32597"/>
    <lineage>
        <taxon>Eukaryota</taxon>
        <taxon>Sar</taxon>
        <taxon>Alveolata</taxon>
        <taxon>Perkinsozoa</taxon>
        <taxon>Perkinsea</taxon>
        <taxon>Perkinsida</taxon>
        <taxon>Perkinsidae</taxon>
        <taxon>Perkinsus</taxon>
    </lineage>
</organism>
<accession>A0A7J6NA55</accession>
<dbReference type="EMBL" id="JABANP010000581">
    <property type="protein sequence ID" value="KAF4680706.1"/>
    <property type="molecule type" value="Genomic_DNA"/>
</dbReference>
<name>A0A7J6NA55_PEROL</name>
<evidence type="ECO:0000259" key="2">
    <source>
        <dbReference type="Pfam" id="PF02225"/>
    </source>
</evidence>
<feature type="domain" description="PA" evidence="2">
    <location>
        <begin position="379"/>
        <end position="469"/>
    </location>
</feature>
<feature type="coiled-coil region" evidence="1">
    <location>
        <begin position="834"/>
        <end position="861"/>
    </location>
</feature>
<reference evidence="3 4" key="1">
    <citation type="submission" date="2020-04" db="EMBL/GenBank/DDBJ databases">
        <title>Perkinsus olseni comparative genomics.</title>
        <authorList>
            <person name="Bogema D.R."/>
        </authorList>
    </citation>
    <scope>NUCLEOTIDE SEQUENCE [LARGE SCALE GENOMIC DNA]</scope>
    <source>
        <strain evidence="3">00978-12</strain>
    </source>
</reference>
<sequence>MNIKVIVSAALGGLLGPRSHAAERALINPAIGEKQSCKETGGASSCAAKQELLQVVYRGSLPPEKADKDLVTLRFGGVSDDGGQFVCTWDEQSDDDGNTLQRAAEARLSAAYSHEPSGWCTGMQGGGEFCPGKSVTVDFLRAEPVGKAELMSDGSVQREYETPGMEEDFDFESLCVPGRREELDDGTVITILRTYPARDRYEVAEETEDDEKKKYTVTYRELAGLGIKCSGNGMPRRFFKISDVALDKGATGVTVESVACCPTSELGPPDEALTKLLAPLAGTCLHYASGEQVWEYCHPFNLRMMLGLTPDTARAVDLLSTVDDVKYNPERREVLVEGVGDALSAIQMDLLVKLPGHRQPLKAAGGIFNPPWFFNLTAAPVAVPQGSSDGCKAFEAPAAARIAERRGIPWIAVARRGNCFFQNKTVNAQAAGASGLIVINSKSSAMVRWMDGMPDADMPLIPTALVGYEGESLMSMNDAAANDFSVSDPQRIILTKPGPPDDKIRTRIAFVCDETFRSADVKATSTCRPGDGVTLNRPAEAPRPAIVKEVMGGGMLKVDTIEDDGVTQRRGRIIHSGYAYKSPGRSCVAVGGNAIIDAKVGEQGIADVRIHSELLCSHPAMLKPWHKEYAWKCYAHGPTVAPPLEAPKRGLIPPIDSVVYVDEASVVPMTTTGINTGVEPSSSASGSMTVNPQQLVRPTRQHFSDAETRLLVDMAIDNREILRSREEGSVRQIRKKLDQMISKARKLLDEHQEVGFIRQKVPPPLMKLANEYVLWSQKHWPRYSEFLPWQEHDNTVQGPNGTYNLSPTALVHPTFRDTQAPGTPPRGPTINTPGDGVEATVASLRKELARLECELLSEKILLVNAEVVNLKTQIARRRRMGMPEGPEPALEFAATFGECPESESVLTESAMAKAVQLAAKAVEEMQEQQAKMNAAAAAAAQAR</sequence>
<keyword evidence="1" id="KW-0175">Coiled coil</keyword>
<comment type="caution">
    <text evidence="3">The sequence shown here is derived from an EMBL/GenBank/DDBJ whole genome shotgun (WGS) entry which is preliminary data.</text>
</comment>
<proteinExistence type="predicted"/>